<sequence>MGTPLVGPSNGKRREEVSCILKKKKGCIPPYEGRKSRGSRYYCSILTKWYPSTKTWEDRGRWRRKLKREYRADEFANRKTAPTAASNTEVYRRVEEYRNRFDKLLAPVAFLHIAVLEETFMNGLSRWLKTEVKCLELVGLAQMMKLTLKIENREMMRKECGLKSVYGGNFPFNLPTAKNTITNMMKTCEADDQGFLVECQAVEGVSVNMRKVEAHTLLEPSYLKIPQSLLFPCFFRRKNKKFHDILGSSKMLSLTNNGIWIVQLIVAHQKPELLELPLEWVPFHLMFPKVVTISLRLHKTLTGPSIWLERKNRILCDKCTIDHCHFLLFNNIHPLAGLFLISSHVTTPYIMQTKIRMICLVPQLTMPFVISLIINRSYCLASLAKHREGENLFILE</sequence>
<dbReference type="Gramene" id="MELO3C029606.2.1">
    <property type="protein sequence ID" value="MELO3C029606.2.1"/>
    <property type="gene ID" value="MELO3C029606.2"/>
</dbReference>
<name>A0A9I9E6W0_CUCME</name>
<reference evidence="1" key="1">
    <citation type="submission" date="2023-03" db="UniProtKB">
        <authorList>
            <consortium name="EnsemblPlants"/>
        </authorList>
    </citation>
    <scope>IDENTIFICATION</scope>
</reference>
<dbReference type="AlphaFoldDB" id="A0A9I9E6W0"/>
<evidence type="ECO:0000313" key="1">
    <source>
        <dbReference type="EnsemblPlants" id="MELO3C029606.2.1"/>
    </source>
</evidence>
<dbReference type="EnsemblPlants" id="MELO3C029606.2.1">
    <property type="protein sequence ID" value="MELO3C029606.2.1"/>
    <property type="gene ID" value="MELO3C029606.2"/>
</dbReference>
<protein>
    <submittedName>
        <fullName evidence="1">Uncharacterized protein</fullName>
    </submittedName>
</protein>
<accession>A0A9I9E6W0</accession>
<organism evidence="1">
    <name type="scientific">Cucumis melo</name>
    <name type="common">Muskmelon</name>
    <dbReference type="NCBI Taxonomy" id="3656"/>
    <lineage>
        <taxon>Eukaryota</taxon>
        <taxon>Viridiplantae</taxon>
        <taxon>Streptophyta</taxon>
        <taxon>Embryophyta</taxon>
        <taxon>Tracheophyta</taxon>
        <taxon>Spermatophyta</taxon>
        <taxon>Magnoliopsida</taxon>
        <taxon>eudicotyledons</taxon>
        <taxon>Gunneridae</taxon>
        <taxon>Pentapetalae</taxon>
        <taxon>rosids</taxon>
        <taxon>fabids</taxon>
        <taxon>Cucurbitales</taxon>
        <taxon>Cucurbitaceae</taxon>
        <taxon>Benincaseae</taxon>
        <taxon>Cucumis</taxon>
    </lineage>
</organism>
<proteinExistence type="predicted"/>